<reference evidence="1" key="1">
    <citation type="journal article" date="2021" name="Proc. Natl. Acad. Sci. U.S.A.">
        <title>A Catalog of Tens of Thousands of Viruses from Human Metagenomes Reveals Hidden Associations with Chronic Diseases.</title>
        <authorList>
            <person name="Tisza M.J."/>
            <person name="Buck C.B."/>
        </authorList>
    </citation>
    <scope>NUCLEOTIDE SEQUENCE</scope>
    <source>
        <strain evidence="1">CtWDo30</strain>
    </source>
</reference>
<protein>
    <submittedName>
        <fullName evidence="1">Uncharacterized protein</fullName>
    </submittedName>
</protein>
<dbReference type="EMBL" id="BK015068">
    <property type="protein sequence ID" value="DAD89748.1"/>
    <property type="molecule type" value="Genomic_DNA"/>
</dbReference>
<sequence length="130" mass="14845">MDRLTVDKDGQFVPIALCTIGRDGKVDICDGCIDYCTKQDIRDNRCTGCAIQDCFDRLGTYEVTGLTPEQIHNQKHNIDIAYNIISGYEQCIREIFKRQQEHNGRQYIDAEEAAGIIDKIMSGRLKEVKR</sequence>
<evidence type="ECO:0000313" key="1">
    <source>
        <dbReference type="EMBL" id="DAD89748.1"/>
    </source>
</evidence>
<proteinExistence type="predicted"/>
<organism evidence="1">
    <name type="scientific">Siphoviridae sp. ctWDo30</name>
    <dbReference type="NCBI Taxonomy" id="2826360"/>
    <lineage>
        <taxon>Viruses</taxon>
        <taxon>Duplodnaviria</taxon>
        <taxon>Heunggongvirae</taxon>
        <taxon>Uroviricota</taxon>
        <taxon>Caudoviricetes</taxon>
    </lineage>
</organism>
<name>A0A8S5N5P2_9CAUD</name>
<accession>A0A8S5N5P2</accession>